<dbReference type="InterPro" id="IPR038207">
    <property type="entry name" value="DIX_dom_sf"/>
</dbReference>
<dbReference type="VEuPathDB" id="PlasmoDB:PmUG01_13037900"/>
<accession>A0A1D3TD03</accession>
<keyword evidence="1" id="KW-0879">Wnt signaling pathway</keyword>
<gene>
    <name evidence="3" type="primary">PmUG01_13037900</name>
    <name evidence="3" type="ORF">PMUG01_13037900</name>
</gene>
<name>A0A1D3TD03_PLAMA</name>
<evidence type="ECO:0000256" key="1">
    <source>
        <dbReference type="ARBA" id="ARBA00022687"/>
    </source>
</evidence>
<evidence type="ECO:0000259" key="2">
    <source>
        <dbReference type="Pfam" id="PF00778"/>
    </source>
</evidence>
<dbReference type="RefSeq" id="XP_028863764.1">
    <property type="nucleotide sequence ID" value="XM_029007368.1"/>
</dbReference>
<evidence type="ECO:0000313" key="4">
    <source>
        <dbReference type="Proteomes" id="UP000219813"/>
    </source>
</evidence>
<dbReference type="AlphaFoldDB" id="A0A1D3TD03"/>
<keyword evidence="4" id="KW-1185">Reference proteome</keyword>
<evidence type="ECO:0000313" key="3">
    <source>
        <dbReference type="EMBL" id="SCP02732.1"/>
    </source>
</evidence>
<protein>
    <recommendedName>
        <fullName evidence="2">DIX domain-containing protein</fullName>
    </recommendedName>
</protein>
<feature type="domain" description="DIX" evidence="2">
    <location>
        <begin position="4"/>
        <end position="83"/>
    </location>
</feature>
<dbReference type="KEGG" id="pmal:PMUG01_13037900"/>
<sequence length="191" mass="22259">MSKTTVVFYHIINDKEDKNAQNVFYISKPISLITLNDIKNEFPLIGTYHFRFKIIHNNIPAWVDINDESSPVPCFNSCIYAKVLRLSWVDYKWNKQNLNEKILNEKILNEKILNDKIINEQGVTTKSYNKTNKTVSEAKEKNIDDNGTNHKSKSNIDMLLFETTPNKSSNTNIGEKKDNTKDQNYFDLMFN</sequence>
<dbReference type="OrthoDB" id="10007451at2759"/>
<dbReference type="InterPro" id="IPR001158">
    <property type="entry name" value="DIX"/>
</dbReference>
<dbReference type="GeneID" id="39871092"/>
<organism evidence="3 4">
    <name type="scientific">Plasmodium malariae</name>
    <dbReference type="NCBI Taxonomy" id="5858"/>
    <lineage>
        <taxon>Eukaryota</taxon>
        <taxon>Sar</taxon>
        <taxon>Alveolata</taxon>
        <taxon>Apicomplexa</taxon>
        <taxon>Aconoidasida</taxon>
        <taxon>Haemosporida</taxon>
        <taxon>Plasmodiidae</taxon>
        <taxon>Plasmodium</taxon>
        <taxon>Plasmodium (Plasmodium)</taxon>
    </lineage>
</organism>
<reference evidence="3 4" key="1">
    <citation type="submission" date="2016-06" db="EMBL/GenBank/DDBJ databases">
        <authorList>
            <consortium name="Pathogen Informatics"/>
        </authorList>
    </citation>
    <scope>NUCLEOTIDE SEQUENCE [LARGE SCALE GENOMIC DNA]</scope>
</reference>
<dbReference type="Proteomes" id="UP000219813">
    <property type="component" value="Chromosome 13"/>
</dbReference>
<dbReference type="EMBL" id="LT594634">
    <property type="protein sequence ID" value="SCP02732.1"/>
    <property type="molecule type" value="Genomic_DNA"/>
</dbReference>
<dbReference type="GO" id="GO:0016055">
    <property type="term" value="P:Wnt signaling pathway"/>
    <property type="evidence" value="ECO:0007669"/>
    <property type="project" value="UniProtKB-KW"/>
</dbReference>
<proteinExistence type="predicted"/>
<dbReference type="InterPro" id="IPR029071">
    <property type="entry name" value="Ubiquitin-like_domsf"/>
</dbReference>
<dbReference type="SUPFAM" id="SSF54236">
    <property type="entry name" value="Ubiquitin-like"/>
    <property type="match status" value="1"/>
</dbReference>
<dbReference type="PANTHER" id="PTHR42509:SF1">
    <property type="entry name" value="DIX DOMAIN-CONTAINING PROTEIN"/>
    <property type="match status" value="1"/>
</dbReference>
<dbReference type="Pfam" id="PF00778">
    <property type="entry name" value="DIX"/>
    <property type="match status" value="1"/>
</dbReference>
<dbReference type="OMA" id="TTIVFYN"/>
<dbReference type="Gene3D" id="2.40.240.130">
    <property type="match status" value="1"/>
</dbReference>
<dbReference type="PANTHER" id="PTHR42509">
    <property type="entry name" value="DIX DOMAIN-CONTAINING PROTEIN"/>
    <property type="match status" value="1"/>
</dbReference>